<feature type="domain" description="Disease resistance R13L4/SHOC-2-like LRR" evidence="5">
    <location>
        <begin position="101"/>
        <end position="273"/>
    </location>
</feature>
<evidence type="ECO:0000256" key="3">
    <source>
        <dbReference type="ARBA" id="ARBA00022821"/>
    </source>
</evidence>
<organism evidence="6 7">
    <name type="scientific">Liquidambar formosana</name>
    <name type="common">Formosan gum</name>
    <dbReference type="NCBI Taxonomy" id="63359"/>
    <lineage>
        <taxon>Eukaryota</taxon>
        <taxon>Viridiplantae</taxon>
        <taxon>Streptophyta</taxon>
        <taxon>Embryophyta</taxon>
        <taxon>Tracheophyta</taxon>
        <taxon>Spermatophyta</taxon>
        <taxon>Magnoliopsida</taxon>
        <taxon>eudicotyledons</taxon>
        <taxon>Gunneridae</taxon>
        <taxon>Pentapetalae</taxon>
        <taxon>Saxifragales</taxon>
        <taxon>Altingiaceae</taxon>
        <taxon>Liquidambar</taxon>
    </lineage>
</organism>
<comment type="caution">
    <text evidence="6">The sequence shown here is derived from an EMBL/GenBank/DDBJ whole genome shotgun (WGS) entry which is preliminary data.</text>
</comment>
<dbReference type="Gene3D" id="1.20.5.4130">
    <property type="match status" value="1"/>
</dbReference>
<proteinExistence type="predicted"/>
<dbReference type="GO" id="GO:0000166">
    <property type="term" value="F:nucleotide binding"/>
    <property type="evidence" value="ECO:0007669"/>
    <property type="project" value="UniProtKB-KW"/>
</dbReference>
<feature type="domain" description="Disease resistance N-terminal" evidence="4">
    <location>
        <begin position="5"/>
        <end position="86"/>
    </location>
</feature>
<sequence>MVDAIVSFAVERLGDLLIREVTSLQGVKDEVEWLKNELGRMQCFLQDAEEKQGGDNRQAIGKWIKDVKDVAYDAEDVIDTFILKTLKFVDIYEWITINPVNLINLRELRITTLSKRDFNPQKQSKTTLSEEEPKEFTWDPIASLTNLQSLSVDLPSPMYFPSIQPLSNCQHLLQLMIYGRVENLPEQMHEYLPNLKYLKLENSQLMRDPMPTLEKLPNLMILELASNDDLKKLICTANGFAQLEILTLDQFYYLEELEVEEEAMPMLRGLRVVCCDKFTVPERLRSFLDSSNSDWDLDWDWAKLPRFARMRI</sequence>
<keyword evidence="1" id="KW-0677">Repeat</keyword>
<accession>A0AAP0X4D4</accession>
<protein>
    <recommendedName>
        <fullName evidence="8">Rx N-terminal domain-containing protein</fullName>
    </recommendedName>
</protein>
<evidence type="ECO:0000313" key="6">
    <source>
        <dbReference type="EMBL" id="KAK9289072.1"/>
    </source>
</evidence>
<dbReference type="PANTHER" id="PTHR15140:SF6">
    <property type="entry name" value="TUBULIN-SPECIFIC CHAPERONE COFACTOR E-LIKE PROTEIN"/>
    <property type="match status" value="1"/>
</dbReference>
<dbReference type="InterPro" id="IPR041118">
    <property type="entry name" value="Rx_N"/>
</dbReference>
<evidence type="ECO:0000313" key="7">
    <source>
        <dbReference type="Proteomes" id="UP001415857"/>
    </source>
</evidence>
<dbReference type="Proteomes" id="UP001415857">
    <property type="component" value="Unassembled WGS sequence"/>
</dbReference>
<dbReference type="PANTHER" id="PTHR15140">
    <property type="entry name" value="TUBULIN-SPECIFIC CHAPERONE E"/>
    <property type="match status" value="1"/>
</dbReference>
<evidence type="ECO:0008006" key="8">
    <source>
        <dbReference type="Google" id="ProtNLM"/>
    </source>
</evidence>
<dbReference type="CDD" id="cd14798">
    <property type="entry name" value="RX-CC_like"/>
    <property type="match status" value="1"/>
</dbReference>
<keyword evidence="7" id="KW-1185">Reference proteome</keyword>
<dbReference type="InterPro" id="IPR055414">
    <property type="entry name" value="LRR_R13L4/SHOC2-like"/>
</dbReference>
<evidence type="ECO:0000259" key="5">
    <source>
        <dbReference type="Pfam" id="PF23598"/>
    </source>
</evidence>
<dbReference type="EMBL" id="JBBPBK010000003">
    <property type="protein sequence ID" value="KAK9289072.1"/>
    <property type="molecule type" value="Genomic_DNA"/>
</dbReference>
<evidence type="ECO:0000256" key="1">
    <source>
        <dbReference type="ARBA" id="ARBA00022737"/>
    </source>
</evidence>
<dbReference type="AlphaFoldDB" id="A0AAP0X4D4"/>
<keyword evidence="3" id="KW-0611">Plant defense</keyword>
<dbReference type="SUPFAM" id="SSF52058">
    <property type="entry name" value="L domain-like"/>
    <property type="match status" value="1"/>
</dbReference>
<gene>
    <name evidence="6" type="ORF">L1049_017543</name>
</gene>
<dbReference type="InterPro" id="IPR038005">
    <property type="entry name" value="RX-like_CC"/>
</dbReference>
<name>A0AAP0X4D4_LIQFO</name>
<dbReference type="Gene3D" id="3.80.10.10">
    <property type="entry name" value="Ribonuclease Inhibitor"/>
    <property type="match status" value="1"/>
</dbReference>
<dbReference type="GO" id="GO:0006952">
    <property type="term" value="P:defense response"/>
    <property type="evidence" value="ECO:0007669"/>
    <property type="project" value="UniProtKB-KW"/>
</dbReference>
<keyword evidence="2" id="KW-0547">Nucleotide-binding</keyword>
<evidence type="ECO:0000256" key="2">
    <source>
        <dbReference type="ARBA" id="ARBA00022741"/>
    </source>
</evidence>
<dbReference type="Pfam" id="PF18052">
    <property type="entry name" value="Rx_N"/>
    <property type="match status" value="1"/>
</dbReference>
<evidence type="ECO:0000259" key="4">
    <source>
        <dbReference type="Pfam" id="PF18052"/>
    </source>
</evidence>
<dbReference type="InterPro" id="IPR032675">
    <property type="entry name" value="LRR_dom_sf"/>
</dbReference>
<dbReference type="Pfam" id="PF23598">
    <property type="entry name" value="LRR_14"/>
    <property type="match status" value="1"/>
</dbReference>
<reference evidence="6 7" key="1">
    <citation type="journal article" date="2024" name="Plant J.">
        <title>Genome sequences and population genomics reveal climatic adaptation and genomic divergence between two closely related sweetgum species.</title>
        <authorList>
            <person name="Xu W.Q."/>
            <person name="Ren C.Q."/>
            <person name="Zhang X.Y."/>
            <person name="Comes H.P."/>
            <person name="Liu X.H."/>
            <person name="Li Y.G."/>
            <person name="Kettle C.J."/>
            <person name="Jalonen R."/>
            <person name="Gaisberger H."/>
            <person name="Ma Y.Z."/>
            <person name="Qiu Y.X."/>
        </authorList>
    </citation>
    <scope>NUCLEOTIDE SEQUENCE [LARGE SCALE GENOMIC DNA]</scope>
    <source>
        <strain evidence="6">Hangzhou</strain>
    </source>
</reference>